<dbReference type="InterPro" id="IPR005531">
    <property type="entry name" value="Asp23"/>
</dbReference>
<dbReference type="Pfam" id="PF03780">
    <property type="entry name" value="Asp23"/>
    <property type="match status" value="1"/>
</dbReference>
<gene>
    <name evidence="2" type="ORF">FQ154_20015</name>
</gene>
<reference evidence="2 3" key="1">
    <citation type="submission" date="2019-07" db="EMBL/GenBank/DDBJ databases">
        <title>Analysis of the biochemical properties, biological activity and biotechnological potential of siderophores and biosurfactants produced by Antarctic psychrotolerant bacteria.</title>
        <authorList>
            <person name="Styczynski M."/>
            <person name="Krucon T."/>
            <person name="Decewicz P."/>
            <person name="Dziewit L."/>
        </authorList>
    </citation>
    <scope>NUCLEOTIDE SEQUENCE [LARGE SCALE GENOMIC DNA]</scope>
    <source>
        <strain evidence="2 3">ANT_H27</strain>
    </source>
</reference>
<evidence type="ECO:0000313" key="3">
    <source>
        <dbReference type="Proteomes" id="UP000323856"/>
    </source>
</evidence>
<evidence type="ECO:0000256" key="1">
    <source>
        <dbReference type="ARBA" id="ARBA00005721"/>
    </source>
</evidence>
<protein>
    <submittedName>
        <fullName evidence="2">Asp23/Gls24 family envelope stress response protein</fullName>
    </submittedName>
</protein>
<dbReference type="OrthoDB" id="9808942at2"/>
<dbReference type="RefSeq" id="WP_007272939.1">
    <property type="nucleotide sequence ID" value="NZ_JBITUG010000003.1"/>
</dbReference>
<comment type="similarity">
    <text evidence="1">Belongs to the asp23 family.</text>
</comment>
<accession>A0A5B0E216</accession>
<dbReference type="EMBL" id="VOBL01000039">
    <property type="protein sequence ID" value="KAA0973054.1"/>
    <property type="molecule type" value="Genomic_DNA"/>
</dbReference>
<name>A0A5B0E216_9MICC</name>
<comment type="caution">
    <text evidence="2">The sequence shown here is derived from an EMBL/GenBank/DDBJ whole genome shotgun (WGS) entry which is preliminary data.</text>
</comment>
<sequence length="145" mass="14913">MDHDQPVHDLPETAASGTTKITDLAVAKVVAAAARSIPGVYSTGLGTSRALGAIRGAVGSSQEPAHGVSVQVGTRQVAIDLMLTATYGVRLHALAATVREAVFNAVQDLTDFEVIEINIEIGDVHIPGPGAPLGNRPHEAMEGTS</sequence>
<dbReference type="Proteomes" id="UP000323856">
    <property type="component" value="Unassembled WGS sequence"/>
</dbReference>
<dbReference type="PANTHER" id="PTHR34297:SF3">
    <property type="entry name" value="ALKALINE SHOCK PROTEIN 23"/>
    <property type="match status" value="1"/>
</dbReference>
<organism evidence="2 3">
    <name type="scientific">Paeniglutamicibacter gangotriensis</name>
    <dbReference type="NCBI Taxonomy" id="254787"/>
    <lineage>
        <taxon>Bacteria</taxon>
        <taxon>Bacillati</taxon>
        <taxon>Actinomycetota</taxon>
        <taxon>Actinomycetes</taxon>
        <taxon>Micrococcales</taxon>
        <taxon>Micrococcaceae</taxon>
        <taxon>Paeniglutamicibacter</taxon>
    </lineage>
</organism>
<dbReference type="AlphaFoldDB" id="A0A5B0E216"/>
<evidence type="ECO:0000313" key="2">
    <source>
        <dbReference type="EMBL" id="KAA0973054.1"/>
    </source>
</evidence>
<dbReference type="PANTHER" id="PTHR34297">
    <property type="entry name" value="HYPOTHETICAL CYTOSOLIC PROTEIN-RELATED"/>
    <property type="match status" value="1"/>
</dbReference>
<proteinExistence type="inferred from homology"/>